<name>A0A9W6TWB6_9STRA</name>
<keyword evidence="3" id="KW-1185">Reference proteome</keyword>
<dbReference type="EMBL" id="BSXW01000385">
    <property type="protein sequence ID" value="GMF20799.1"/>
    <property type="molecule type" value="Genomic_DNA"/>
</dbReference>
<dbReference type="InterPro" id="IPR023780">
    <property type="entry name" value="Chromo_domain"/>
</dbReference>
<dbReference type="OrthoDB" id="124252at2759"/>
<dbReference type="CDD" id="cd00024">
    <property type="entry name" value="CD_CSD"/>
    <property type="match status" value="1"/>
</dbReference>
<sequence>MTLNVFKELLDNVASQGTLLAVEAIVEHRLNTDMQAYEVKVTWHGLETIEDSWEPLKTMCEDVPQLLLQYANGADDDDFLRTVTAAINRK</sequence>
<dbReference type="PROSITE" id="PS50013">
    <property type="entry name" value="CHROMO_2"/>
    <property type="match status" value="1"/>
</dbReference>
<reference evidence="2" key="1">
    <citation type="submission" date="2023-04" db="EMBL/GenBank/DDBJ databases">
        <title>Phytophthora lilii NBRC 32176.</title>
        <authorList>
            <person name="Ichikawa N."/>
            <person name="Sato H."/>
            <person name="Tonouchi N."/>
        </authorList>
    </citation>
    <scope>NUCLEOTIDE SEQUENCE</scope>
    <source>
        <strain evidence="2">NBRC 32176</strain>
    </source>
</reference>
<organism evidence="2 3">
    <name type="scientific">Phytophthora lilii</name>
    <dbReference type="NCBI Taxonomy" id="2077276"/>
    <lineage>
        <taxon>Eukaryota</taxon>
        <taxon>Sar</taxon>
        <taxon>Stramenopiles</taxon>
        <taxon>Oomycota</taxon>
        <taxon>Peronosporomycetes</taxon>
        <taxon>Peronosporales</taxon>
        <taxon>Peronosporaceae</taxon>
        <taxon>Phytophthora</taxon>
    </lineage>
</organism>
<comment type="caution">
    <text evidence="2">The sequence shown here is derived from an EMBL/GenBank/DDBJ whole genome shotgun (WGS) entry which is preliminary data.</text>
</comment>
<protein>
    <submittedName>
        <fullName evidence="2">Unnamed protein product</fullName>
    </submittedName>
</protein>
<proteinExistence type="predicted"/>
<dbReference type="Gene3D" id="2.40.50.40">
    <property type="match status" value="1"/>
</dbReference>
<accession>A0A9W6TWB6</accession>
<dbReference type="AlphaFoldDB" id="A0A9W6TWB6"/>
<dbReference type="InterPro" id="IPR016197">
    <property type="entry name" value="Chromo-like_dom_sf"/>
</dbReference>
<evidence type="ECO:0000259" key="1">
    <source>
        <dbReference type="PROSITE" id="PS50013"/>
    </source>
</evidence>
<dbReference type="InterPro" id="IPR000953">
    <property type="entry name" value="Chromo/chromo_shadow_dom"/>
</dbReference>
<dbReference type="SUPFAM" id="SSF54160">
    <property type="entry name" value="Chromo domain-like"/>
    <property type="match status" value="1"/>
</dbReference>
<dbReference type="Proteomes" id="UP001165083">
    <property type="component" value="Unassembled WGS sequence"/>
</dbReference>
<evidence type="ECO:0000313" key="3">
    <source>
        <dbReference type="Proteomes" id="UP001165083"/>
    </source>
</evidence>
<feature type="domain" description="Chromo" evidence="1">
    <location>
        <begin position="20"/>
        <end position="70"/>
    </location>
</feature>
<dbReference type="Pfam" id="PF00385">
    <property type="entry name" value="Chromo"/>
    <property type="match status" value="1"/>
</dbReference>
<gene>
    <name evidence="2" type="ORF">Plil01_000813700</name>
</gene>
<evidence type="ECO:0000313" key="2">
    <source>
        <dbReference type="EMBL" id="GMF20799.1"/>
    </source>
</evidence>